<feature type="non-terminal residue" evidence="1">
    <location>
        <position position="1"/>
    </location>
</feature>
<dbReference type="Pfam" id="PF20143">
    <property type="entry name" value="NAD_kinase_C"/>
    <property type="match status" value="1"/>
</dbReference>
<dbReference type="PANTHER" id="PTHR40697:SF2">
    <property type="entry name" value="ATP-NAD KINASE-RELATED"/>
    <property type="match status" value="1"/>
</dbReference>
<sequence>GDGTARDIFDAVKGKSIPVIGVPYGVKMYSSIFAVNVLAAADLFIDYVRFDLPCEEREIVDVDEEAFRRGVLSVKHYGYLRTPVKDGVLQAVKMPSSSCDKEEQLKIAKFVAKNMEKDVVYVVGPGLTTYALAEVLGFDKTLLGVDVVLNGKTIAKDADEGTILSLIRGKKAKIIVTPIGGQGFIFGRGNQQISPNVIKLVGKGNIIVLATKNKIKHIDALRVDTGDAEVDAMLRGSIEVIVGYGEKTLMDIV</sequence>
<organism evidence="1 2">
    <name type="scientific">Thermoproteota archaeon</name>
    <dbReference type="NCBI Taxonomy" id="2056631"/>
    <lineage>
        <taxon>Archaea</taxon>
        <taxon>Thermoproteota</taxon>
    </lineage>
</organism>
<evidence type="ECO:0000313" key="1">
    <source>
        <dbReference type="EMBL" id="RLE48859.1"/>
    </source>
</evidence>
<comment type="caution">
    <text evidence="1">The sequence shown here is derived from an EMBL/GenBank/DDBJ whole genome shotgun (WGS) entry which is preliminary data.</text>
</comment>
<gene>
    <name evidence="1" type="ORF">DRJ31_06365</name>
</gene>
<proteinExistence type="predicted"/>
<dbReference type="InterPro" id="IPR002504">
    <property type="entry name" value="NADK"/>
</dbReference>
<dbReference type="AlphaFoldDB" id="A0A497ENW3"/>
<name>A0A497ENW3_9CREN</name>
<dbReference type="PANTHER" id="PTHR40697">
    <property type="entry name" value="ACETOIN CATABOLISM PROTEIN X"/>
    <property type="match status" value="1"/>
</dbReference>
<dbReference type="Pfam" id="PF01513">
    <property type="entry name" value="NAD_kinase"/>
    <property type="match status" value="1"/>
</dbReference>
<protein>
    <submittedName>
        <fullName evidence="1">ATP-NAD kinase</fullName>
    </submittedName>
</protein>
<evidence type="ECO:0000313" key="2">
    <source>
        <dbReference type="Proteomes" id="UP000278475"/>
    </source>
</evidence>
<keyword evidence="1" id="KW-0808">Transferase</keyword>
<dbReference type="EMBL" id="QMQV01000056">
    <property type="protein sequence ID" value="RLE48859.1"/>
    <property type="molecule type" value="Genomic_DNA"/>
</dbReference>
<accession>A0A497ENW3</accession>
<dbReference type="GO" id="GO:0006741">
    <property type="term" value="P:NADP+ biosynthetic process"/>
    <property type="evidence" value="ECO:0007669"/>
    <property type="project" value="InterPro"/>
</dbReference>
<keyword evidence="1" id="KW-0418">Kinase</keyword>
<dbReference type="Proteomes" id="UP000278475">
    <property type="component" value="Unassembled WGS sequence"/>
</dbReference>
<reference evidence="1 2" key="1">
    <citation type="submission" date="2018-06" db="EMBL/GenBank/DDBJ databases">
        <title>Extensive metabolic versatility and redundancy in microbially diverse, dynamic hydrothermal sediments.</title>
        <authorList>
            <person name="Dombrowski N."/>
            <person name="Teske A."/>
            <person name="Baker B.J."/>
        </authorList>
    </citation>
    <scope>NUCLEOTIDE SEQUENCE [LARGE SCALE GENOMIC DNA]</scope>
    <source>
        <strain evidence="1">B66_G16</strain>
    </source>
</reference>
<dbReference type="GO" id="GO:0003951">
    <property type="term" value="F:NAD+ kinase activity"/>
    <property type="evidence" value="ECO:0007669"/>
    <property type="project" value="InterPro"/>
</dbReference>
<dbReference type="InterPro" id="IPR039065">
    <property type="entry name" value="AcoX-like"/>
</dbReference>